<sequence>MGFWTLTGCQTVPDDSMWQRFEYVNPKMGVKFHLKFFAPNQAAAERVARLAYNRVEELNAIFSDYSPSSEINHLCVKPHGKPIPVSSDLFNIIQQSQQLARETGGAFDITAGPSVRLWRQSRKRGQMPTTDSLATAIKRVGFRKIQLNSRKHTVTLLAPNMQLDLGGI</sequence>
<gene>
    <name evidence="11" type="ORF">METZ01_LOCUS461253</name>
</gene>
<dbReference type="AlphaFoldDB" id="A0A383ALJ2"/>
<dbReference type="EMBL" id="UINC01192999">
    <property type="protein sequence ID" value="SVE08399.1"/>
    <property type="molecule type" value="Genomic_DNA"/>
</dbReference>
<dbReference type="GO" id="GO:0016740">
    <property type="term" value="F:transferase activity"/>
    <property type="evidence" value="ECO:0007669"/>
    <property type="project" value="UniProtKB-KW"/>
</dbReference>
<evidence type="ECO:0000256" key="9">
    <source>
        <dbReference type="ARBA" id="ARBA00031306"/>
    </source>
</evidence>
<keyword evidence="5" id="KW-0808">Transferase</keyword>
<keyword evidence="8" id="KW-0460">Magnesium</keyword>
<evidence type="ECO:0000256" key="4">
    <source>
        <dbReference type="ARBA" id="ARBA00022630"/>
    </source>
</evidence>
<comment type="catalytic activity">
    <reaction evidence="10">
        <text>L-threonyl-[protein] + FAD = FMN-L-threonyl-[protein] + AMP + H(+)</text>
        <dbReference type="Rhea" id="RHEA:36847"/>
        <dbReference type="Rhea" id="RHEA-COMP:11060"/>
        <dbReference type="Rhea" id="RHEA-COMP:11061"/>
        <dbReference type="ChEBI" id="CHEBI:15378"/>
        <dbReference type="ChEBI" id="CHEBI:30013"/>
        <dbReference type="ChEBI" id="CHEBI:57692"/>
        <dbReference type="ChEBI" id="CHEBI:74257"/>
        <dbReference type="ChEBI" id="CHEBI:456215"/>
        <dbReference type="EC" id="2.7.1.180"/>
    </reaction>
</comment>
<evidence type="ECO:0000256" key="5">
    <source>
        <dbReference type="ARBA" id="ARBA00022679"/>
    </source>
</evidence>
<protein>
    <recommendedName>
        <fullName evidence="3">FAD:protein FMN transferase</fullName>
        <ecNumber evidence="2">2.7.1.180</ecNumber>
    </recommendedName>
    <alternativeName>
        <fullName evidence="9">Flavin transferase</fullName>
    </alternativeName>
</protein>
<dbReference type="PANTHER" id="PTHR30040:SF2">
    <property type="entry name" value="FAD:PROTEIN FMN TRANSFERASE"/>
    <property type="match status" value="1"/>
</dbReference>
<evidence type="ECO:0000256" key="3">
    <source>
        <dbReference type="ARBA" id="ARBA00016337"/>
    </source>
</evidence>
<dbReference type="EC" id="2.7.1.180" evidence="2"/>
<organism evidence="11">
    <name type="scientific">marine metagenome</name>
    <dbReference type="NCBI Taxonomy" id="408172"/>
    <lineage>
        <taxon>unclassified sequences</taxon>
        <taxon>metagenomes</taxon>
        <taxon>ecological metagenomes</taxon>
    </lineage>
</organism>
<dbReference type="SUPFAM" id="SSF143631">
    <property type="entry name" value="ApbE-like"/>
    <property type="match status" value="1"/>
</dbReference>
<proteinExistence type="predicted"/>
<dbReference type="Pfam" id="PF02424">
    <property type="entry name" value="ApbE"/>
    <property type="match status" value="1"/>
</dbReference>
<keyword evidence="7" id="KW-0274">FAD</keyword>
<evidence type="ECO:0000256" key="2">
    <source>
        <dbReference type="ARBA" id="ARBA00011955"/>
    </source>
</evidence>
<dbReference type="GO" id="GO:0046872">
    <property type="term" value="F:metal ion binding"/>
    <property type="evidence" value="ECO:0007669"/>
    <property type="project" value="UniProtKB-KW"/>
</dbReference>
<dbReference type="PANTHER" id="PTHR30040">
    <property type="entry name" value="THIAMINE BIOSYNTHESIS LIPOPROTEIN APBE"/>
    <property type="match status" value="1"/>
</dbReference>
<evidence type="ECO:0000256" key="6">
    <source>
        <dbReference type="ARBA" id="ARBA00022723"/>
    </source>
</evidence>
<keyword evidence="4" id="KW-0285">Flavoprotein</keyword>
<comment type="cofactor">
    <cofactor evidence="1">
        <name>Mg(2+)</name>
        <dbReference type="ChEBI" id="CHEBI:18420"/>
    </cofactor>
</comment>
<dbReference type="InterPro" id="IPR024932">
    <property type="entry name" value="ApbE"/>
</dbReference>
<accession>A0A383ALJ2</accession>
<evidence type="ECO:0000256" key="10">
    <source>
        <dbReference type="ARBA" id="ARBA00048540"/>
    </source>
</evidence>
<reference evidence="11" key="1">
    <citation type="submission" date="2018-05" db="EMBL/GenBank/DDBJ databases">
        <authorList>
            <person name="Lanie J.A."/>
            <person name="Ng W.-L."/>
            <person name="Kazmierczak K.M."/>
            <person name="Andrzejewski T.M."/>
            <person name="Davidsen T.M."/>
            <person name="Wayne K.J."/>
            <person name="Tettelin H."/>
            <person name="Glass J.I."/>
            <person name="Rusch D."/>
            <person name="Podicherti R."/>
            <person name="Tsui H.-C.T."/>
            <person name="Winkler M.E."/>
        </authorList>
    </citation>
    <scope>NUCLEOTIDE SEQUENCE</scope>
</reference>
<evidence type="ECO:0000256" key="7">
    <source>
        <dbReference type="ARBA" id="ARBA00022827"/>
    </source>
</evidence>
<keyword evidence="6" id="KW-0479">Metal-binding</keyword>
<evidence type="ECO:0000256" key="8">
    <source>
        <dbReference type="ARBA" id="ARBA00022842"/>
    </source>
</evidence>
<evidence type="ECO:0000313" key="11">
    <source>
        <dbReference type="EMBL" id="SVE08399.1"/>
    </source>
</evidence>
<name>A0A383ALJ2_9ZZZZ</name>
<dbReference type="Gene3D" id="3.10.520.10">
    <property type="entry name" value="ApbE-like domains"/>
    <property type="match status" value="1"/>
</dbReference>
<evidence type="ECO:0000256" key="1">
    <source>
        <dbReference type="ARBA" id="ARBA00001946"/>
    </source>
</evidence>
<feature type="non-terminal residue" evidence="11">
    <location>
        <position position="168"/>
    </location>
</feature>
<dbReference type="InterPro" id="IPR003374">
    <property type="entry name" value="ApbE-like_sf"/>
</dbReference>